<name>A0ABT4ACM2_9BACT</name>
<sequence>MMSPDFDGDAYAGYNCATGYGNVTQHYSSCWGYNLGADGDAPIEDGRVGPHLHSGAASTMGLSTDGSYYTRVRRISRFVKW</sequence>
<accession>A0ABT4ACM2</accession>
<evidence type="ECO:0000313" key="1">
    <source>
        <dbReference type="EMBL" id="MCY1079086.1"/>
    </source>
</evidence>
<reference evidence="1 2" key="1">
    <citation type="submission" date="2022-11" db="EMBL/GenBank/DDBJ databases">
        <title>Minimal conservation of predation-associated metabolite biosynthetic gene clusters underscores biosynthetic potential of Myxococcota including descriptions for ten novel species: Archangium lansinium sp. nov., Myxococcus landrumus sp. nov., Nannocystis bai.</title>
        <authorList>
            <person name="Ahearne A."/>
            <person name="Stevens C."/>
            <person name="Phillips K."/>
        </authorList>
    </citation>
    <scope>NUCLEOTIDE SEQUENCE [LARGE SCALE GENOMIC DNA]</scope>
    <source>
        <strain evidence="1 2">MIWBW</strain>
    </source>
</reference>
<evidence type="ECO:0000313" key="2">
    <source>
        <dbReference type="Proteomes" id="UP001207654"/>
    </source>
</evidence>
<gene>
    <name evidence="1" type="ORF">OV287_31950</name>
</gene>
<organism evidence="1 2">
    <name type="scientific">Archangium lansingense</name>
    <dbReference type="NCBI Taxonomy" id="2995310"/>
    <lineage>
        <taxon>Bacteria</taxon>
        <taxon>Pseudomonadati</taxon>
        <taxon>Myxococcota</taxon>
        <taxon>Myxococcia</taxon>
        <taxon>Myxococcales</taxon>
        <taxon>Cystobacterineae</taxon>
        <taxon>Archangiaceae</taxon>
        <taxon>Archangium</taxon>
    </lineage>
</organism>
<comment type="caution">
    <text evidence="1">The sequence shown here is derived from an EMBL/GenBank/DDBJ whole genome shotgun (WGS) entry which is preliminary data.</text>
</comment>
<proteinExistence type="predicted"/>
<dbReference type="Proteomes" id="UP001207654">
    <property type="component" value="Unassembled WGS sequence"/>
</dbReference>
<dbReference type="RefSeq" id="WP_267537823.1">
    <property type="nucleotide sequence ID" value="NZ_JAPNKA010000001.1"/>
</dbReference>
<keyword evidence="2" id="KW-1185">Reference proteome</keyword>
<protein>
    <submittedName>
        <fullName evidence="1">Uncharacterized protein</fullName>
    </submittedName>
</protein>
<dbReference type="EMBL" id="JAPNKA010000001">
    <property type="protein sequence ID" value="MCY1079086.1"/>
    <property type="molecule type" value="Genomic_DNA"/>
</dbReference>